<keyword evidence="2" id="KW-1185">Reference proteome</keyword>
<evidence type="ECO:0000313" key="1">
    <source>
        <dbReference type="EMBL" id="RKR92282.1"/>
    </source>
</evidence>
<organism evidence="1 2">
    <name type="scientific">Micromonospora pisi</name>
    <dbReference type="NCBI Taxonomy" id="589240"/>
    <lineage>
        <taxon>Bacteria</taxon>
        <taxon>Bacillati</taxon>
        <taxon>Actinomycetota</taxon>
        <taxon>Actinomycetes</taxon>
        <taxon>Micromonosporales</taxon>
        <taxon>Micromonosporaceae</taxon>
        <taxon>Micromonospora</taxon>
    </lineage>
</organism>
<comment type="caution">
    <text evidence="1">The sequence shown here is derived from an EMBL/GenBank/DDBJ whole genome shotgun (WGS) entry which is preliminary data.</text>
</comment>
<dbReference type="AlphaFoldDB" id="A0A495JVF5"/>
<dbReference type="Proteomes" id="UP000277671">
    <property type="component" value="Unassembled WGS sequence"/>
</dbReference>
<gene>
    <name evidence="1" type="ORF">BDK92_6720</name>
</gene>
<evidence type="ECO:0000313" key="2">
    <source>
        <dbReference type="Proteomes" id="UP000277671"/>
    </source>
</evidence>
<accession>A0A495JVF5</accession>
<protein>
    <submittedName>
        <fullName evidence="1">Uncharacterized protein</fullName>
    </submittedName>
</protein>
<reference evidence="1 2" key="1">
    <citation type="submission" date="2018-10" db="EMBL/GenBank/DDBJ databases">
        <title>Sequencing the genomes of 1000 actinobacteria strains.</title>
        <authorList>
            <person name="Klenk H.-P."/>
        </authorList>
    </citation>
    <scope>NUCLEOTIDE SEQUENCE [LARGE SCALE GENOMIC DNA]</scope>
    <source>
        <strain evidence="1 2">DSM 45175</strain>
    </source>
</reference>
<proteinExistence type="predicted"/>
<dbReference type="EMBL" id="RBKT01000001">
    <property type="protein sequence ID" value="RKR92282.1"/>
    <property type="molecule type" value="Genomic_DNA"/>
</dbReference>
<dbReference type="OrthoDB" id="3394592at2"/>
<name>A0A495JVF5_9ACTN</name>
<sequence length="86" mass="9718">MWVPEPGDVLRVDRRASVQFAGAPPLVFRVISVSEKPTYDGWAWVTGYVLNAKGEAVERRELFVQTAGLQLIRIPPTVRASKRRRV</sequence>